<reference evidence="4" key="3">
    <citation type="submission" date="2025-04" db="UniProtKB">
        <authorList>
            <consortium name="RefSeq"/>
        </authorList>
    </citation>
    <scope>IDENTIFICATION</scope>
    <source>
        <strain evidence="4">CBS 304.34</strain>
    </source>
</reference>
<dbReference type="RefSeq" id="XP_033582377.1">
    <property type="nucleotide sequence ID" value="XM_033723357.1"/>
</dbReference>
<accession>A0A6A6Z437</accession>
<sequence length="236" mass="25686">MPCHTNTPNATQSRGDHPSRDQPLYSTNAAGYPRPAPLRPSRPVPQPICAYSSRERPTRSTGTVREPMQAPPRQPRIVFQPTAAQPPNERPLNSTGAAEEPLLVPHRPSPTAPQPTAARPSRGPPSSSTNSAQNLQHAPPEYGTTAVDWNERGPMNNVWDALYAERDATRAAEKAAFRARWAARFQLLHPTRLLKRFAGISSPEWSEVPLLSAGSLAGLLPEIRVGEAFGEEFGDG</sequence>
<reference evidence="4" key="2">
    <citation type="submission" date="2020-04" db="EMBL/GenBank/DDBJ databases">
        <authorList>
            <consortium name="NCBI Genome Project"/>
        </authorList>
    </citation>
    <scope>NUCLEOTIDE SEQUENCE</scope>
    <source>
        <strain evidence="4">CBS 304.34</strain>
    </source>
</reference>
<feature type="compositionally biased region" description="Low complexity" evidence="1">
    <location>
        <begin position="115"/>
        <end position="129"/>
    </location>
</feature>
<protein>
    <submittedName>
        <fullName evidence="2 4">Uncharacterized protein</fullName>
    </submittedName>
</protein>
<evidence type="ECO:0000256" key="1">
    <source>
        <dbReference type="SAM" id="MobiDB-lite"/>
    </source>
</evidence>
<evidence type="ECO:0000313" key="2">
    <source>
        <dbReference type="EMBL" id="KAF2815413.1"/>
    </source>
</evidence>
<feature type="compositionally biased region" description="Polar residues" evidence="1">
    <location>
        <begin position="1"/>
        <end position="13"/>
    </location>
</feature>
<feature type="region of interest" description="Disordered" evidence="1">
    <location>
        <begin position="1"/>
        <end position="149"/>
    </location>
</feature>
<evidence type="ECO:0000313" key="4">
    <source>
        <dbReference type="RefSeq" id="XP_033582377.1"/>
    </source>
</evidence>
<dbReference type="GeneID" id="54464250"/>
<organism evidence="2">
    <name type="scientific">Mytilinidion resinicola</name>
    <dbReference type="NCBI Taxonomy" id="574789"/>
    <lineage>
        <taxon>Eukaryota</taxon>
        <taxon>Fungi</taxon>
        <taxon>Dikarya</taxon>
        <taxon>Ascomycota</taxon>
        <taxon>Pezizomycotina</taxon>
        <taxon>Dothideomycetes</taxon>
        <taxon>Pleosporomycetidae</taxon>
        <taxon>Mytilinidiales</taxon>
        <taxon>Mytilinidiaceae</taxon>
        <taxon>Mytilinidion</taxon>
    </lineage>
</organism>
<dbReference type="EMBL" id="MU003694">
    <property type="protein sequence ID" value="KAF2815413.1"/>
    <property type="molecule type" value="Genomic_DNA"/>
</dbReference>
<dbReference type="Proteomes" id="UP000504636">
    <property type="component" value="Unplaced"/>
</dbReference>
<name>A0A6A6Z437_9PEZI</name>
<reference evidence="2 4" key="1">
    <citation type="journal article" date="2020" name="Stud. Mycol.">
        <title>101 Dothideomycetes genomes: a test case for predicting lifestyles and emergence of pathogens.</title>
        <authorList>
            <person name="Haridas S."/>
            <person name="Albert R."/>
            <person name="Binder M."/>
            <person name="Bloem J."/>
            <person name="Labutti K."/>
            <person name="Salamov A."/>
            <person name="Andreopoulos B."/>
            <person name="Baker S."/>
            <person name="Barry K."/>
            <person name="Bills G."/>
            <person name="Bluhm B."/>
            <person name="Cannon C."/>
            <person name="Castanera R."/>
            <person name="Culley D."/>
            <person name="Daum C."/>
            <person name="Ezra D."/>
            <person name="Gonzalez J."/>
            <person name="Henrissat B."/>
            <person name="Kuo A."/>
            <person name="Liang C."/>
            <person name="Lipzen A."/>
            <person name="Lutzoni F."/>
            <person name="Magnuson J."/>
            <person name="Mondo S."/>
            <person name="Nolan M."/>
            <person name="Ohm R."/>
            <person name="Pangilinan J."/>
            <person name="Park H.-J."/>
            <person name="Ramirez L."/>
            <person name="Alfaro M."/>
            <person name="Sun H."/>
            <person name="Tritt A."/>
            <person name="Yoshinaga Y."/>
            <person name="Zwiers L.-H."/>
            <person name="Turgeon B."/>
            <person name="Goodwin S."/>
            <person name="Spatafora J."/>
            <person name="Crous P."/>
            <person name="Grigoriev I."/>
        </authorList>
    </citation>
    <scope>NUCLEOTIDE SEQUENCE</scope>
    <source>
        <strain evidence="2 4">CBS 304.34</strain>
    </source>
</reference>
<feature type="compositionally biased region" description="Pro residues" evidence="1">
    <location>
        <begin position="34"/>
        <end position="46"/>
    </location>
</feature>
<dbReference type="AlphaFoldDB" id="A0A6A6Z437"/>
<proteinExistence type="predicted"/>
<keyword evidence="3" id="KW-1185">Reference proteome</keyword>
<gene>
    <name evidence="2 4" type="ORF">BDZ99DRAFT_495179</name>
</gene>
<evidence type="ECO:0000313" key="3">
    <source>
        <dbReference type="Proteomes" id="UP000504636"/>
    </source>
</evidence>